<comment type="caution">
    <text evidence="1">The sequence shown here is derived from an EMBL/GenBank/DDBJ whole genome shotgun (WGS) entry which is preliminary data.</text>
</comment>
<dbReference type="EMBL" id="MU274912">
    <property type="protein sequence ID" value="KAI0088803.1"/>
    <property type="molecule type" value="Genomic_DNA"/>
</dbReference>
<evidence type="ECO:0000313" key="2">
    <source>
        <dbReference type="Proteomes" id="UP001055072"/>
    </source>
</evidence>
<evidence type="ECO:0000313" key="1">
    <source>
        <dbReference type="EMBL" id="KAI0088803.1"/>
    </source>
</evidence>
<proteinExistence type="predicted"/>
<dbReference type="Proteomes" id="UP001055072">
    <property type="component" value="Unassembled WGS sequence"/>
</dbReference>
<organism evidence="1 2">
    <name type="scientific">Irpex rosettiformis</name>
    <dbReference type="NCBI Taxonomy" id="378272"/>
    <lineage>
        <taxon>Eukaryota</taxon>
        <taxon>Fungi</taxon>
        <taxon>Dikarya</taxon>
        <taxon>Basidiomycota</taxon>
        <taxon>Agaricomycotina</taxon>
        <taxon>Agaricomycetes</taxon>
        <taxon>Polyporales</taxon>
        <taxon>Irpicaceae</taxon>
        <taxon>Irpex</taxon>
    </lineage>
</organism>
<sequence length="587" mass="63472">MSATSLTAHVPSYVVRNPAKVFTTASTFLGFFALTPEPPLLAVAALLAVIRLSAQTFIPRAHGYSKLALQVGLVSVAAGTAHLAPGIQALSTPNVALVVFSGISLVVSAFAVVVAGAAVHASKYTNSPWAQITLFPALWASAWGFMSRVSPVGQLVTWSPVLGLGPYGWIRGFLGQWGVDWITAAWAVVLSEVLGDWLVGDSDNQMNLIDHVDHERLIDHENEHVDYLHTPSVAQLPVARSRSLLSLFLLLLLSMVPTYFTSYLPTSTHSDDVTPFGVACAMPDPKATEHGRLDIEDYITATKQIQSQANIVFWPESAVRFESPDEREKAFARIQNVTDGNKFIGVSFEEYVPAQGKRRNGFALIQRTGPPVFEYYKRNLVPIAESFSLSPGHDAPSIYTIKLSKPLKGHNIPVSASICLDFAHSSSFTSFTSRPALILAPARTWHIGVGSAMWEQAKARASETGSTVVWCDGGEGGISGIASGAYSEIIQVGPGSWVKRLGIPYPFDERRTTYTWGGDGLAFVVVWALLGQGYVARAIWVGGRRVRTGVAGSMAFVRPAFEALRKLVPQRRRSIGPTVDEQTSLLG</sequence>
<gene>
    <name evidence="1" type="ORF">BDY19DRAFT_1071077</name>
</gene>
<name>A0ACB8U3B8_9APHY</name>
<protein>
    <submittedName>
        <fullName evidence="1">Uncharacterized protein</fullName>
    </submittedName>
</protein>
<keyword evidence="2" id="KW-1185">Reference proteome</keyword>
<reference evidence="1" key="1">
    <citation type="journal article" date="2021" name="Environ. Microbiol.">
        <title>Gene family expansions and transcriptome signatures uncover fungal adaptations to wood decay.</title>
        <authorList>
            <person name="Hage H."/>
            <person name="Miyauchi S."/>
            <person name="Viragh M."/>
            <person name="Drula E."/>
            <person name="Min B."/>
            <person name="Chaduli D."/>
            <person name="Navarro D."/>
            <person name="Favel A."/>
            <person name="Norest M."/>
            <person name="Lesage-Meessen L."/>
            <person name="Balint B."/>
            <person name="Merenyi Z."/>
            <person name="de Eugenio L."/>
            <person name="Morin E."/>
            <person name="Martinez A.T."/>
            <person name="Baldrian P."/>
            <person name="Stursova M."/>
            <person name="Martinez M.J."/>
            <person name="Novotny C."/>
            <person name="Magnuson J.K."/>
            <person name="Spatafora J.W."/>
            <person name="Maurice S."/>
            <person name="Pangilinan J."/>
            <person name="Andreopoulos W."/>
            <person name="LaButti K."/>
            <person name="Hundley H."/>
            <person name="Na H."/>
            <person name="Kuo A."/>
            <person name="Barry K."/>
            <person name="Lipzen A."/>
            <person name="Henrissat B."/>
            <person name="Riley R."/>
            <person name="Ahrendt S."/>
            <person name="Nagy L.G."/>
            <person name="Grigoriev I.V."/>
            <person name="Martin F."/>
            <person name="Rosso M.N."/>
        </authorList>
    </citation>
    <scope>NUCLEOTIDE SEQUENCE</scope>
    <source>
        <strain evidence="1">CBS 384.51</strain>
    </source>
</reference>
<accession>A0ACB8U3B8</accession>